<feature type="compositionally biased region" description="Basic and acidic residues" evidence="1">
    <location>
        <begin position="267"/>
        <end position="277"/>
    </location>
</feature>
<accession>A0ABR4BXP4</accession>
<evidence type="ECO:0000256" key="1">
    <source>
        <dbReference type="SAM" id="MobiDB-lite"/>
    </source>
</evidence>
<dbReference type="InterPro" id="IPR012337">
    <property type="entry name" value="RNaseH-like_sf"/>
</dbReference>
<dbReference type="Proteomes" id="UP001595075">
    <property type="component" value="Unassembled WGS sequence"/>
</dbReference>
<organism evidence="3 4">
    <name type="scientific">Oculimacula yallundae</name>
    <dbReference type="NCBI Taxonomy" id="86028"/>
    <lineage>
        <taxon>Eukaryota</taxon>
        <taxon>Fungi</taxon>
        <taxon>Dikarya</taxon>
        <taxon>Ascomycota</taxon>
        <taxon>Pezizomycotina</taxon>
        <taxon>Leotiomycetes</taxon>
        <taxon>Helotiales</taxon>
        <taxon>Ploettnerulaceae</taxon>
        <taxon>Oculimacula</taxon>
    </lineage>
</organism>
<evidence type="ECO:0000313" key="4">
    <source>
        <dbReference type="Proteomes" id="UP001595075"/>
    </source>
</evidence>
<feature type="compositionally biased region" description="Basic and acidic residues" evidence="1">
    <location>
        <begin position="291"/>
        <end position="309"/>
    </location>
</feature>
<keyword evidence="4" id="KW-1185">Reference proteome</keyword>
<sequence>MKKNIHANIMLDLECTGILPNPCILQIGAVHFDLDTGEEYSHFCTPVSLKSCEDVHLESTEETLRWLLQNSPQVLTASKTSEVSISQALFRFNIFLRNAIRKTRQQLEETGRLYASDKSEPMIWGNGAVADNIWINSAYTACDMADRKPWTYKNDMCVRTLVRTANDMLGRDFAKEERFQGTRHDALDDCRHQIRYMVKARNALMALSKGPKQLPDATPAFMTTIPIRVKQDLGTAETKSATLDNVSADSADAIPLPLSNQVLEGNPSHRLETEASRNETLPQVPVTTALDKIDDTKPNSEENQSRSKPEAVVPNQSSRAGSFTKDEFPFAGHTESKASRLPRSSLRPQKHRTCCVC</sequence>
<dbReference type="InterPro" id="IPR033390">
    <property type="entry name" value="Rv2179c-like"/>
</dbReference>
<proteinExistence type="predicted"/>
<feature type="region of interest" description="Disordered" evidence="1">
    <location>
        <begin position="257"/>
        <end position="346"/>
    </location>
</feature>
<dbReference type="Pfam" id="PF16473">
    <property type="entry name" value="Rv2179c-like"/>
    <property type="match status" value="1"/>
</dbReference>
<dbReference type="Gene3D" id="3.30.420.10">
    <property type="entry name" value="Ribonuclease H-like superfamily/Ribonuclease H"/>
    <property type="match status" value="1"/>
</dbReference>
<name>A0ABR4BXP4_9HELO</name>
<reference evidence="3 4" key="1">
    <citation type="journal article" date="2024" name="Commun. Biol.">
        <title>Comparative genomic analysis of thermophilic fungi reveals convergent evolutionary adaptations and gene losses.</title>
        <authorList>
            <person name="Steindorff A.S."/>
            <person name="Aguilar-Pontes M.V."/>
            <person name="Robinson A.J."/>
            <person name="Andreopoulos B."/>
            <person name="LaButti K."/>
            <person name="Kuo A."/>
            <person name="Mondo S."/>
            <person name="Riley R."/>
            <person name="Otillar R."/>
            <person name="Haridas S."/>
            <person name="Lipzen A."/>
            <person name="Grimwood J."/>
            <person name="Schmutz J."/>
            <person name="Clum A."/>
            <person name="Reid I.D."/>
            <person name="Moisan M.C."/>
            <person name="Butler G."/>
            <person name="Nguyen T.T.M."/>
            <person name="Dewar K."/>
            <person name="Conant G."/>
            <person name="Drula E."/>
            <person name="Henrissat B."/>
            <person name="Hansel C."/>
            <person name="Singer S."/>
            <person name="Hutchinson M.I."/>
            <person name="de Vries R.P."/>
            <person name="Natvig D.O."/>
            <person name="Powell A.J."/>
            <person name="Tsang A."/>
            <person name="Grigoriev I.V."/>
        </authorList>
    </citation>
    <scope>NUCLEOTIDE SEQUENCE [LARGE SCALE GENOMIC DNA]</scope>
    <source>
        <strain evidence="3 4">CBS 494.80</strain>
    </source>
</reference>
<dbReference type="EMBL" id="JAZHXI010000017">
    <property type="protein sequence ID" value="KAL2062440.1"/>
    <property type="molecule type" value="Genomic_DNA"/>
</dbReference>
<evidence type="ECO:0000313" key="3">
    <source>
        <dbReference type="EMBL" id="KAL2062440.1"/>
    </source>
</evidence>
<comment type="caution">
    <text evidence="3">The sequence shown here is derived from an EMBL/GenBank/DDBJ whole genome shotgun (WGS) entry which is preliminary data.</text>
</comment>
<protein>
    <recommendedName>
        <fullName evidence="2">3'-5' exoribonuclease Rv2179c-like domain-containing protein</fullName>
    </recommendedName>
</protein>
<dbReference type="SUPFAM" id="SSF53098">
    <property type="entry name" value="Ribonuclease H-like"/>
    <property type="match status" value="1"/>
</dbReference>
<feature type="compositionally biased region" description="Basic and acidic residues" evidence="1">
    <location>
        <begin position="324"/>
        <end position="338"/>
    </location>
</feature>
<gene>
    <name evidence="3" type="ORF">VTL71DRAFT_6706</name>
</gene>
<evidence type="ECO:0000259" key="2">
    <source>
        <dbReference type="Pfam" id="PF16473"/>
    </source>
</evidence>
<feature type="domain" description="3'-5' exoribonuclease Rv2179c-like" evidence="2">
    <location>
        <begin position="8"/>
        <end position="197"/>
    </location>
</feature>
<dbReference type="InterPro" id="IPR036397">
    <property type="entry name" value="RNaseH_sf"/>
</dbReference>